<dbReference type="HOGENOM" id="CLU_060500_4_2_9"/>
<dbReference type="SUPFAM" id="SSF56219">
    <property type="entry name" value="DNase I-like"/>
    <property type="match status" value="1"/>
</dbReference>
<dbReference type="RefSeq" id="WP_158408943.1">
    <property type="nucleotide sequence ID" value="NZ_CP007453.1"/>
</dbReference>
<dbReference type="InterPro" id="IPR036691">
    <property type="entry name" value="Endo/exonu/phosph_ase_sf"/>
</dbReference>
<dbReference type="eggNOG" id="COG3568">
    <property type="taxonomic scope" value="Bacteria"/>
</dbReference>
<keyword evidence="2" id="KW-0269">Exonuclease</keyword>
<dbReference type="Pfam" id="PF03372">
    <property type="entry name" value="Exo_endo_phos"/>
    <property type="match status" value="1"/>
</dbReference>
<dbReference type="AlphaFoldDB" id="W8TJD8"/>
<dbReference type="Gene3D" id="3.60.10.10">
    <property type="entry name" value="Endonuclease/exonuclease/phosphatase"/>
    <property type="match status" value="1"/>
</dbReference>
<dbReference type="PATRIC" id="fig|1286171.3.peg.2586"/>
<proteinExistence type="predicted"/>
<dbReference type="GO" id="GO:0004527">
    <property type="term" value="F:exonuclease activity"/>
    <property type="evidence" value="ECO:0007669"/>
    <property type="project" value="UniProtKB-KW"/>
</dbReference>
<organism evidence="2 3">
    <name type="scientific">Peptoclostridium acidaminophilum DSM 3953</name>
    <dbReference type="NCBI Taxonomy" id="1286171"/>
    <lineage>
        <taxon>Bacteria</taxon>
        <taxon>Bacillati</taxon>
        <taxon>Bacillota</taxon>
        <taxon>Clostridia</taxon>
        <taxon>Peptostreptococcales</taxon>
        <taxon>Peptoclostridiaceae</taxon>
        <taxon>Peptoclostridium</taxon>
    </lineage>
</organism>
<dbReference type="PANTHER" id="PTHR14859:SF15">
    <property type="entry name" value="ENDONUCLEASE_EXONUCLEASE_PHOSPHATASE DOMAIN-CONTAINING PROTEIN"/>
    <property type="match status" value="1"/>
</dbReference>
<geneLocation type="plasmid" evidence="2 3">
    <name>EAL2_808p</name>
</geneLocation>
<dbReference type="InterPro" id="IPR005135">
    <property type="entry name" value="Endo/exonuclease/phosphatase"/>
</dbReference>
<keyword evidence="2" id="KW-0378">Hydrolase</keyword>
<keyword evidence="3" id="KW-1185">Reference proteome</keyword>
<dbReference type="Proteomes" id="UP000019591">
    <property type="component" value="Plasmid EAL2_808p"/>
</dbReference>
<evidence type="ECO:0000313" key="2">
    <source>
        <dbReference type="EMBL" id="AHM57913.1"/>
    </source>
</evidence>
<sequence>MPTLRIATYNIKCGHGMDGKLDLKRTARALEALGADVICLQEVDMNRARTLYANQALKFAGLLGMEYSFGAAIKYSGGGAYGNAILSRHPIVQQKNHRLPGQGSKRAIQEVQVEVEGSRIAIFNTHMELDQEQRLQQIEGFIVPLVSSYTGPAVLCGDFNEKPQSPGIRCLSRHFKDSLHSNSGKLTLTFPADIPKSRIDYIFLNSKCRALDYKIVNSIASDHLPVLALVEF</sequence>
<dbReference type="GO" id="GO:0006506">
    <property type="term" value="P:GPI anchor biosynthetic process"/>
    <property type="evidence" value="ECO:0007669"/>
    <property type="project" value="TreeGrafter"/>
</dbReference>
<dbReference type="EMBL" id="CP007453">
    <property type="protein sequence ID" value="AHM57913.1"/>
    <property type="molecule type" value="Genomic_DNA"/>
</dbReference>
<evidence type="ECO:0000259" key="1">
    <source>
        <dbReference type="Pfam" id="PF03372"/>
    </source>
</evidence>
<dbReference type="GO" id="GO:0004519">
    <property type="term" value="F:endonuclease activity"/>
    <property type="evidence" value="ECO:0007669"/>
    <property type="project" value="UniProtKB-KW"/>
</dbReference>
<reference evidence="2 3" key="1">
    <citation type="journal article" date="2014" name="Genome Announc.">
        <title>Complete Genome Sequence of Amino Acid-Utilizing Eubacterium acidaminophilum al-2 (DSM 3953).</title>
        <authorList>
            <person name="Poehlein A."/>
            <person name="Andreesen J.R."/>
            <person name="Daniel R."/>
        </authorList>
    </citation>
    <scope>NUCLEOTIDE SEQUENCE [LARGE SCALE GENOMIC DNA]</scope>
    <source>
        <strain evidence="2 3">DSM 3953</strain>
        <plasmid evidence="3">Plasmid EAL2_808p</plasmid>
    </source>
</reference>
<dbReference type="KEGG" id="eac:EAL2_808p04090"/>
<keyword evidence="2" id="KW-0540">Nuclease</keyword>
<evidence type="ECO:0000313" key="3">
    <source>
        <dbReference type="Proteomes" id="UP000019591"/>
    </source>
</evidence>
<dbReference type="GO" id="GO:0016020">
    <property type="term" value="C:membrane"/>
    <property type="evidence" value="ECO:0007669"/>
    <property type="project" value="GOC"/>
</dbReference>
<dbReference type="InterPro" id="IPR051916">
    <property type="entry name" value="GPI-anchor_lipid_remodeler"/>
</dbReference>
<keyword evidence="2" id="KW-0255">Endonuclease</keyword>
<name>W8TJD8_PEPAC</name>
<feature type="domain" description="Endonuclease/exonuclease/phosphatase" evidence="1">
    <location>
        <begin position="7"/>
        <end position="223"/>
    </location>
</feature>
<protein>
    <submittedName>
        <fullName evidence="2">Endonuclease/exonuclease/phosphatase</fullName>
    </submittedName>
</protein>
<gene>
    <name evidence="2" type="ORF">EAL2_808p04090</name>
</gene>
<keyword evidence="2" id="KW-0614">Plasmid</keyword>
<dbReference type="OrthoDB" id="9793162at2"/>
<accession>W8TJD8</accession>
<dbReference type="PANTHER" id="PTHR14859">
    <property type="entry name" value="CALCOFLUOR WHITE HYPERSENSITIVE PROTEIN PRECURSOR"/>
    <property type="match status" value="1"/>
</dbReference>